<dbReference type="SUPFAM" id="SSF159034">
    <property type="entry name" value="Mib/herc2 domain-like"/>
    <property type="match status" value="2"/>
</dbReference>
<feature type="compositionally biased region" description="Basic and acidic residues" evidence="2">
    <location>
        <begin position="666"/>
        <end position="679"/>
    </location>
</feature>
<feature type="region of interest" description="Disordered" evidence="2">
    <location>
        <begin position="1"/>
        <end position="37"/>
    </location>
</feature>
<feature type="region of interest" description="Disordered" evidence="2">
    <location>
        <begin position="954"/>
        <end position="973"/>
    </location>
</feature>
<dbReference type="InterPro" id="IPR036465">
    <property type="entry name" value="vWFA_dom_sf"/>
</dbReference>
<dbReference type="InterPro" id="IPR037252">
    <property type="entry name" value="Mib_Herc2_sf"/>
</dbReference>
<dbReference type="HOGENOM" id="CLU_303703_0_0_1"/>
<feature type="compositionally biased region" description="Polar residues" evidence="2">
    <location>
        <begin position="954"/>
        <end position="970"/>
    </location>
</feature>
<feature type="compositionally biased region" description="Polar residues" evidence="2">
    <location>
        <begin position="485"/>
        <end position="503"/>
    </location>
</feature>
<feature type="compositionally biased region" description="Polar residues" evidence="2">
    <location>
        <begin position="178"/>
        <end position="202"/>
    </location>
</feature>
<feature type="compositionally biased region" description="Basic and acidic residues" evidence="2">
    <location>
        <begin position="399"/>
        <end position="408"/>
    </location>
</feature>
<dbReference type="GO" id="GO:0046872">
    <property type="term" value="F:metal ion binding"/>
    <property type="evidence" value="ECO:0007669"/>
    <property type="project" value="InterPro"/>
</dbReference>
<dbReference type="Gene3D" id="2.30.30.40">
    <property type="entry name" value="SH3 Domains"/>
    <property type="match status" value="2"/>
</dbReference>
<feature type="coiled-coil region" evidence="1">
    <location>
        <begin position="258"/>
        <end position="285"/>
    </location>
</feature>
<feature type="compositionally biased region" description="Polar residues" evidence="2">
    <location>
        <begin position="409"/>
        <end position="425"/>
    </location>
</feature>
<reference evidence="3" key="1">
    <citation type="journal article" date="2012" name="Nature">
        <title>The oyster genome reveals stress adaptation and complexity of shell formation.</title>
        <authorList>
            <person name="Zhang G."/>
            <person name="Fang X."/>
            <person name="Guo X."/>
            <person name="Li L."/>
            <person name="Luo R."/>
            <person name="Xu F."/>
            <person name="Yang P."/>
            <person name="Zhang L."/>
            <person name="Wang X."/>
            <person name="Qi H."/>
            <person name="Xiong Z."/>
            <person name="Que H."/>
            <person name="Xie Y."/>
            <person name="Holland P.W."/>
            <person name="Paps J."/>
            <person name="Zhu Y."/>
            <person name="Wu F."/>
            <person name="Chen Y."/>
            <person name="Wang J."/>
            <person name="Peng C."/>
            <person name="Meng J."/>
            <person name="Yang L."/>
            <person name="Liu J."/>
            <person name="Wen B."/>
            <person name="Zhang N."/>
            <person name="Huang Z."/>
            <person name="Zhu Q."/>
            <person name="Feng Y."/>
            <person name="Mount A."/>
            <person name="Hedgecock D."/>
            <person name="Xu Z."/>
            <person name="Liu Y."/>
            <person name="Domazet-Loso T."/>
            <person name="Du Y."/>
            <person name="Sun X."/>
            <person name="Zhang S."/>
            <person name="Liu B."/>
            <person name="Cheng P."/>
            <person name="Jiang X."/>
            <person name="Li J."/>
            <person name="Fan D."/>
            <person name="Wang W."/>
            <person name="Fu W."/>
            <person name="Wang T."/>
            <person name="Wang B."/>
            <person name="Zhang J."/>
            <person name="Peng Z."/>
            <person name="Li Y."/>
            <person name="Li N."/>
            <person name="Wang J."/>
            <person name="Chen M."/>
            <person name="He Y."/>
            <person name="Tan F."/>
            <person name="Song X."/>
            <person name="Zheng Q."/>
            <person name="Huang R."/>
            <person name="Yang H."/>
            <person name="Du X."/>
            <person name="Chen L."/>
            <person name="Yang M."/>
            <person name="Gaffney P.M."/>
            <person name="Wang S."/>
            <person name="Luo L."/>
            <person name="She Z."/>
            <person name="Ming Y."/>
            <person name="Huang W."/>
            <person name="Zhang S."/>
            <person name="Huang B."/>
            <person name="Zhang Y."/>
            <person name="Qu T."/>
            <person name="Ni P."/>
            <person name="Miao G."/>
            <person name="Wang J."/>
            <person name="Wang Q."/>
            <person name="Steinberg C.E."/>
            <person name="Wang H."/>
            <person name="Li N."/>
            <person name="Qian L."/>
            <person name="Zhang G."/>
            <person name="Li Y."/>
            <person name="Yang H."/>
            <person name="Liu X."/>
            <person name="Wang J."/>
            <person name="Yin Y."/>
            <person name="Wang J."/>
        </authorList>
    </citation>
    <scope>NUCLEOTIDE SEQUENCE [LARGE SCALE GENOMIC DNA]</scope>
    <source>
        <strain evidence="3">05x7-T-G4-1.051#20</strain>
    </source>
</reference>
<feature type="compositionally biased region" description="Basic and acidic residues" evidence="2">
    <location>
        <begin position="851"/>
        <end position="863"/>
    </location>
</feature>
<feature type="compositionally biased region" description="Polar residues" evidence="2">
    <location>
        <begin position="146"/>
        <end position="159"/>
    </location>
</feature>
<feature type="compositionally biased region" description="Basic and acidic residues" evidence="2">
    <location>
        <begin position="163"/>
        <end position="177"/>
    </location>
</feature>
<feature type="compositionally biased region" description="Basic and acidic residues" evidence="2">
    <location>
        <begin position="688"/>
        <end position="697"/>
    </location>
</feature>
<organism evidence="3">
    <name type="scientific">Magallana gigas</name>
    <name type="common">Pacific oyster</name>
    <name type="synonym">Crassostrea gigas</name>
    <dbReference type="NCBI Taxonomy" id="29159"/>
    <lineage>
        <taxon>Eukaryota</taxon>
        <taxon>Metazoa</taxon>
        <taxon>Spiralia</taxon>
        <taxon>Lophotrochozoa</taxon>
        <taxon>Mollusca</taxon>
        <taxon>Bivalvia</taxon>
        <taxon>Autobranchia</taxon>
        <taxon>Pteriomorphia</taxon>
        <taxon>Ostreida</taxon>
        <taxon>Ostreoidea</taxon>
        <taxon>Ostreidae</taxon>
        <taxon>Magallana</taxon>
    </lineage>
</organism>
<dbReference type="InterPro" id="IPR010606">
    <property type="entry name" value="Mib_Herc2"/>
</dbReference>
<dbReference type="InParanoid" id="K1Q5Z9"/>
<evidence type="ECO:0000256" key="1">
    <source>
        <dbReference type="SAM" id="Coils"/>
    </source>
</evidence>
<feature type="compositionally biased region" description="Polar residues" evidence="2">
    <location>
        <begin position="76"/>
        <end position="106"/>
    </location>
</feature>
<feature type="compositionally biased region" description="Polar residues" evidence="2">
    <location>
        <begin position="381"/>
        <end position="398"/>
    </location>
</feature>
<evidence type="ECO:0000313" key="3">
    <source>
        <dbReference type="EMBL" id="EKC24345.1"/>
    </source>
</evidence>
<feature type="compositionally biased region" description="Polar residues" evidence="2">
    <location>
        <begin position="912"/>
        <end position="930"/>
    </location>
</feature>
<feature type="compositionally biased region" description="Basic and acidic residues" evidence="2">
    <location>
        <begin position="872"/>
        <end position="893"/>
    </location>
</feature>
<name>K1Q5Z9_MAGGI</name>
<keyword evidence="1" id="KW-0175">Coiled coil</keyword>
<feature type="compositionally biased region" description="Polar residues" evidence="2">
    <location>
        <begin position="833"/>
        <end position="848"/>
    </location>
</feature>
<feature type="compositionally biased region" description="Basic and acidic residues" evidence="2">
    <location>
        <begin position="124"/>
        <end position="143"/>
    </location>
</feature>
<sequence length="980" mass="108023">MSVLSEQGTCLGSSVDPPSSQENHSGAIHTSKNDSKKTFCKDLTKREMCFKDGSSTTSRSSDSTSDKIDFGGVSLHTENGLSGTGLKSDTKTSSIDSGDKNPTLQNIEMKEQSSVVKSSSFHSADLRDNAKTEKLKEKDEMDLYTHLNTAKTARTSTENVVGHLKEEDEKCTPHDETQNYMNTFESQSDLSNTHAKSTSQEQNDPDRNDEVDKANSETNDNESQEPDNKAETIIQGLVKLESIVKKFVERRKEKDEGIVQLTSILDRLTENVKVMEQEIQTLELAGGNGSECEEQCEEIQTSVATMTGQVVTRNLISENIVERSMLDQNSNSFNPLPANPDGEEQVDQKRHTSHNIDEDMITQETRDKEEGMLVQHPGTPPQNSVSEDNLSCSHSGSHNTDETDKRNDTNQGMVQQNIKESQLNSDESHKPSTENTAADRNSDSLESSNSTEQSSTADRVSSKESIVESQNNILKLQREPDYERNQGNTRQQQKGSEVSNLTDAPNIVFNQSIENSSMTEKVGLVCFGEDTRVISRCSTNFSMLRQEIKKLKPAGPSPMTAGLMLALALVRGGVTTPSDQQRITYHPRIIVLTDGVATPELTTGSGDFIPDLQDRLMDDLVEYVRNPPPQVGGDTADDDDDDSDDNDNGNREINANMPPIGTRVRRGPDWDPRYDEQDSHGPGTVVSHGRDGDNWRDDDQDGGPGSVGVVFRVHSDATVGVRWPNGLLRRYKYGKQGYMEVELCDPFNENAARQRSSMGFQASSGEDNSSIQSKLKDLGHVRIEDIMNSDERNENAIEEMNRRNALQSSQLVDQVETDSGGGVSLEQHRRETNNSGSNNVGSEPSQNGDMDATRKSNMKKEELQQPIQQTDTIKEGLKETHRNEHDSESKELSSPDPNLDDGVPSRVDKNNDQNNSADVKDANSQNTDKTVLSRSSSSDLSFSSDLSCDMEVSTIAQTTNQRPANTDQGTTGTGVIVFLV</sequence>
<dbReference type="SUPFAM" id="SSF53300">
    <property type="entry name" value="vWA-like"/>
    <property type="match status" value="1"/>
</dbReference>
<dbReference type="Gene3D" id="3.40.50.410">
    <property type="entry name" value="von Willebrand factor, type A domain"/>
    <property type="match status" value="1"/>
</dbReference>
<feature type="compositionally biased region" description="Basic and acidic residues" evidence="2">
    <location>
        <begin position="204"/>
        <end position="215"/>
    </location>
</feature>
<accession>K1Q5Z9</accession>
<feature type="region of interest" description="Disordered" evidence="2">
    <location>
        <begin position="803"/>
        <end position="945"/>
    </location>
</feature>
<feature type="compositionally biased region" description="Low complexity" evidence="2">
    <location>
        <begin position="52"/>
        <end position="63"/>
    </location>
</feature>
<dbReference type="GO" id="GO:0004842">
    <property type="term" value="F:ubiquitin-protein transferase activity"/>
    <property type="evidence" value="ECO:0007669"/>
    <property type="project" value="InterPro"/>
</dbReference>
<feature type="compositionally biased region" description="Low complexity" evidence="2">
    <location>
        <begin position="932"/>
        <end position="945"/>
    </location>
</feature>
<feature type="compositionally biased region" description="Low complexity" evidence="2">
    <location>
        <begin position="444"/>
        <end position="456"/>
    </location>
</feature>
<gene>
    <name evidence="3" type="ORF">CGI_10012437</name>
</gene>
<dbReference type="AlphaFoldDB" id="K1Q5Z9"/>
<feature type="compositionally biased region" description="Acidic residues" evidence="2">
    <location>
        <begin position="635"/>
        <end position="647"/>
    </location>
</feature>
<feature type="compositionally biased region" description="Low complexity" evidence="2">
    <location>
        <begin position="113"/>
        <end position="123"/>
    </location>
</feature>
<dbReference type="GO" id="GO:0016567">
    <property type="term" value="P:protein ubiquitination"/>
    <property type="evidence" value="ECO:0007669"/>
    <property type="project" value="InterPro"/>
</dbReference>
<feature type="region of interest" description="Disordered" evidence="2">
    <location>
        <begin position="624"/>
        <end position="707"/>
    </location>
</feature>
<dbReference type="PROSITE" id="PS51416">
    <property type="entry name" value="MIB_HERC2"/>
    <property type="match status" value="1"/>
</dbReference>
<feature type="compositionally biased region" description="Basic and acidic residues" evidence="2">
    <location>
        <begin position="346"/>
        <end position="357"/>
    </location>
</feature>
<proteinExistence type="predicted"/>
<feature type="compositionally biased region" description="Polar residues" evidence="2">
    <location>
        <begin position="1"/>
        <end position="30"/>
    </location>
</feature>
<dbReference type="EMBL" id="JH817498">
    <property type="protein sequence ID" value="EKC24345.1"/>
    <property type="molecule type" value="Genomic_DNA"/>
</dbReference>
<feature type="region of interest" description="Disordered" evidence="2">
    <location>
        <begin position="328"/>
        <end position="503"/>
    </location>
</feature>
<feature type="region of interest" description="Disordered" evidence="2">
    <location>
        <begin position="51"/>
        <end position="230"/>
    </location>
</feature>
<protein>
    <submittedName>
        <fullName evidence="3">Uncharacterized protein</fullName>
    </submittedName>
</protein>
<evidence type="ECO:0000256" key="2">
    <source>
        <dbReference type="SAM" id="MobiDB-lite"/>
    </source>
</evidence>